<feature type="coiled-coil region" evidence="1">
    <location>
        <begin position="21"/>
        <end position="112"/>
    </location>
</feature>
<reference evidence="3 4" key="1">
    <citation type="journal article" date="2019" name="Nat. Ecol. Evol.">
        <title>Megaphylogeny resolves global patterns of mushroom evolution.</title>
        <authorList>
            <person name="Varga T."/>
            <person name="Krizsan K."/>
            <person name="Foldi C."/>
            <person name="Dima B."/>
            <person name="Sanchez-Garcia M."/>
            <person name="Sanchez-Ramirez S."/>
            <person name="Szollosi G.J."/>
            <person name="Szarkandi J.G."/>
            <person name="Papp V."/>
            <person name="Albert L."/>
            <person name="Andreopoulos W."/>
            <person name="Angelini C."/>
            <person name="Antonin V."/>
            <person name="Barry K.W."/>
            <person name="Bougher N.L."/>
            <person name="Buchanan P."/>
            <person name="Buyck B."/>
            <person name="Bense V."/>
            <person name="Catcheside P."/>
            <person name="Chovatia M."/>
            <person name="Cooper J."/>
            <person name="Damon W."/>
            <person name="Desjardin D."/>
            <person name="Finy P."/>
            <person name="Geml J."/>
            <person name="Haridas S."/>
            <person name="Hughes K."/>
            <person name="Justo A."/>
            <person name="Karasinski D."/>
            <person name="Kautmanova I."/>
            <person name="Kiss B."/>
            <person name="Kocsube S."/>
            <person name="Kotiranta H."/>
            <person name="LaButti K.M."/>
            <person name="Lechner B.E."/>
            <person name="Liimatainen K."/>
            <person name="Lipzen A."/>
            <person name="Lukacs Z."/>
            <person name="Mihaltcheva S."/>
            <person name="Morgado L.N."/>
            <person name="Niskanen T."/>
            <person name="Noordeloos M.E."/>
            <person name="Ohm R.A."/>
            <person name="Ortiz-Santana B."/>
            <person name="Ovrebo C."/>
            <person name="Racz N."/>
            <person name="Riley R."/>
            <person name="Savchenko A."/>
            <person name="Shiryaev A."/>
            <person name="Soop K."/>
            <person name="Spirin V."/>
            <person name="Szebenyi C."/>
            <person name="Tomsovsky M."/>
            <person name="Tulloss R.E."/>
            <person name="Uehling J."/>
            <person name="Grigoriev I.V."/>
            <person name="Vagvolgyi C."/>
            <person name="Papp T."/>
            <person name="Martin F.M."/>
            <person name="Miettinen O."/>
            <person name="Hibbett D.S."/>
            <person name="Nagy L.G."/>
        </authorList>
    </citation>
    <scope>NUCLEOTIDE SEQUENCE [LARGE SCALE GENOMIC DNA]</scope>
    <source>
        <strain evidence="3 4">FP101781</strain>
    </source>
</reference>
<evidence type="ECO:0000313" key="3">
    <source>
        <dbReference type="EMBL" id="TEB32148.1"/>
    </source>
</evidence>
<accession>A0A4Y7TDX3</accession>
<organism evidence="3 4">
    <name type="scientific">Coprinellus micaceus</name>
    <name type="common">Glistening ink-cap mushroom</name>
    <name type="synonym">Coprinus micaceus</name>
    <dbReference type="NCBI Taxonomy" id="71717"/>
    <lineage>
        <taxon>Eukaryota</taxon>
        <taxon>Fungi</taxon>
        <taxon>Dikarya</taxon>
        <taxon>Basidiomycota</taxon>
        <taxon>Agaricomycotina</taxon>
        <taxon>Agaricomycetes</taxon>
        <taxon>Agaricomycetidae</taxon>
        <taxon>Agaricales</taxon>
        <taxon>Agaricineae</taxon>
        <taxon>Psathyrellaceae</taxon>
        <taxon>Coprinellus</taxon>
    </lineage>
</organism>
<comment type="caution">
    <text evidence="3">The sequence shown here is derived from an EMBL/GenBank/DDBJ whole genome shotgun (WGS) entry which is preliminary data.</text>
</comment>
<feature type="compositionally biased region" description="Basic and acidic residues" evidence="2">
    <location>
        <begin position="365"/>
        <end position="374"/>
    </location>
</feature>
<protein>
    <submittedName>
        <fullName evidence="3">Uncharacterized protein</fullName>
    </submittedName>
</protein>
<dbReference type="Proteomes" id="UP000298030">
    <property type="component" value="Unassembled WGS sequence"/>
</dbReference>
<feature type="region of interest" description="Disordered" evidence="2">
    <location>
        <begin position="362"/>
        <end position="381"/>
    </location>
</feature>
<gene>
    <name evidence="3" type="ORF">FA13DRAFT_1731891</name>
</gene>
<evidence type="ECO:0000256" key="2">
    <source>
        <dbReference type="SAM" id="MobiDB-lite"/>
    </source>
</evidence>
<dbReference type="EMBL" id="QPFP01000016">
    <property type="protein sequence ID" value="TEB32148.1"/>
    <property type="molecule type" value="Genomic_DNA"/>
</dbReference>
<name>A0A4Y7TDX3_COPMI</name>
<dbReference type="AlphaFoldDB" id="A0A4Y7TDX3"/>
<evidence type="ECO:0000256" key="1">
    <source>
        <dbReference type="SAM" id="Coils"/>
    </source>
</evidence>
<sequence length="381" mass="43622">MDSRTPTEEYRDDTSAAFEVVRVLGRQLQASKERIKALEEALSELRTATMVVDSKPDQQLLERVREAEAKKCQLKAENDNLRNDQEKQSLRMEELQVKLDAATASFNQERETAALLQGRVKALDQEKTSLTLECVKSQKSFADFGVQLRNIRELERPWSIEQYVEFSDDDQGFRGRPDYVSLQPVCDRGTDLKLYMEEDKQLRWAATSFICLSSPHRLVWTSTSCQVGLAFGPMHVYEGSDGWKEHSVFSEYDGKDVEVFFEDEQHTFYAGSYTFERIRDRNPQGCLQQSAESAKELSLASINLPASYPGTKSKRLTQALQHPVESLYTQGILKAECTILRCVGFNQEIHDRLSARYKRAKELKRKANTEADSGHKRRRGP</sequence>
<proteinExistence type="predicted"/>
<dbReference type="OrthoDB" id="3060478at2759"/>
<keyword evidence="1" id="KW-0175">Coiled coil</keyword>
<keyword evidence="4" id="KW-1185">Reference proteome</keyword>
<evidence type="ECO:0000313" key="4">
    <source>
        <dbReference type="Proteomes" id="UP000298030"/>
    </source>
</evidence>